<dbReference type="PANTHER" id="PTHR43130:SF15">
    <property type="entry name" value="THIJ_PFPI FAMILY PROTEIN (AFU_ORTHOLOGUE AFUA_5G14240)"/>
    <property type="match status" value="1"/>
</dbReference>
<dbReference type="InterPro" id="IPR052158">
    <property type="entry name" value="INH-QAR"/>
</dbReference>
<organism evidence="2 3">
    <name type="scientific">Bionectria ochroleuca</name>
    <name type="common">Gliocladium roseum</name>
    <dbReference type="NCBI Taxonomy" id="29856"/>
    <lineage>
        <taxon>Eukaryota</taxon>
        <taxon>Fungi</taxon>
        <taxon>Dikarya</taxon>
        <taxon>Ascomycota</taxon>
        <taxon>Pezizomycotina</taxon>
        <taxon>Sordariomycetes</taxon>
        <taxon>Hypocreomycetidae</taxon>
        <taxon>Hypocreales</taxon>
        <taxon>Bionectriaceae</taxon>
        <taxon>Clonostachys</taxon>
    </lineage>
</organism>
<dbReference type="EMBL" id="JADCTT010000016">
    <property type="protein sequence ID" value="KAF9743811.1"/>
    <property type="molecule type" value="Genomic_DNA"/>
</dbReference>
<feature type="domain" description="DJ-1/PfpI" evidence="1">
    <location>
        <begin position="5"/>
        <end position="170"/>
    </location>
</feature>
<evidence type="ECO:0000259" key="1">
    <source>
        <dbReference type="Pfam" id="PF01965"/>
    </source>
</evidence>
<dbReference type="Gene3D" id="3.40.50.880">
    <property type="match status" value="1"/>
</dbReference>
<gene>
    <name evidence="2" type="ORF">IM811_006151</name>
</gene>
<dbReference type="PANTHER" id="PTHR43130">
    <property type="entry name" value="ARAC-FAMILY TRANSCRIPTIONAL REGULATOR"/>
    <property type="match status" value="1"/>
</dbReference>
<accession>A0A8H7KAX7</accession>
<dbReference type="InterPro" id="IPR002818">
    <property type="entry name" value="DJ-1/PfpI"/>
</dbReference>
<dbReference type="SUPFAM" id="SSF52317">
    <property type="entry name" value="Class I glutamine amidotransferase-like"/>
    <property type="match status" value="1"/>
</dbReference>
<reference evidence="2" key="1">
    <citation type="submission" date="2020-10" db="EMBL/GenBank/DDBJ databases">
        <title>High-Quality Genome Resource of Clonostachys rosea strain S41 by Oxford Nanopore Long-Read Sequencing.</title>
        <authorList>
            <person name="Wang H."/>
        </authorList>
    </citation>
    <scope>NUCLEOTIDE SEQUENCE</scope>
    <source>
        <strain evidence="2">S41</strain>
    </source>
</reference>
<dbReference type="Pfam" id="PF01965">
    <property type="entry name" value="DJ-1_PfpI"/>
    <property type="match status" value="1"/>
</dbReference>
<dbReference type="InterPro" id="IPR029062">
    <property type="entry name" value="Class_I_gatase-like"/>
</dbReference>
<name>A0A8H7KAX7_BIOOC</name>
<proteinExistence type="predicted"/>
<protein>
    <recommendedName>
        <fullName evidence="1">DJ-1/PfpI domain-containing protein</fullName>
    </recommendedName>
</protein>
<evidence type="ECO:0000313" key="3">
    <source>
        <dbReference type="Proteomes" id="UP000616885"/>
    </source>
</evidence>
<sequence length="209" mass="22883">MPGAALMDVYGPLEVLYLVTGRFHINLKIISPDGKNVKLTPPLGNQFNSTFAPEYVASASFDDDIDLDVLIVPGGAAARDTSLTYVDDYLVKMYPKLDYLISICTGAIFPARAGLYDGRRVTTNKNAWNLVTAHGNNVTWVAPARYVIDGNIWSSSGVSAGVDLMLHWVKEWYGEAIFNTIRIGGEHIVHGQDDDPFTDELGVPHQGQL</sequence>
<dbReference type="Proteomes" id="UP000616885">
    <property type="component" value="Unassembled WGS sequence"/>
</dbReference>
<comment type="caution">
    <text evidence="2">The sequence shown here is derived from an EMBL/GenBank/DDBJ whole genome shotgun (WGS) entry which is preliminary data.</text>
</comment>
<dbReference type="AlphaFoldDB" id="A0A8H7KAX7"/>
<evidence type="ECO:0000313" key="2">
    <source>
        <dbReference type="EMBL" id="KAF9743811.1"/>
    </source>
</evidence>